<feature type="chain" id="PRO_5040976888" evidence="1">
    <location>
        <begin position="20"/>
        <end position="397"/>
    </location>
</feature>
<dbReference type="EMBL" id="JACRUP010000004">
    <property type="protein sequence ID" value="MBC5850958.1"/>
    <property type="molecule type" value="Genomic_DNA"/>
</dbReference>
<proteinExistence type="predicted"/>
<evidence type="ECO:0000313" key="2">
    <source>
        <dbReference type="EMBL" id="MBC5850958.1"/>
    </source>
</evidence>
<gene>
    <name evidence="2" type="ORF">H8Q88_08260</name>
</gene>
<comment type="caution">
    <text evidence="2">The sequence shown here is derived from an EMBL/GenBank/DDBJ whole genome shotgun (WGS) entry which is preliminary data.</text>
</comment>
<accession>A0A9X0R980</accession>
<dbReference type="RefSeq" id="WP_187025820.1">
    <property type="nucleotide sequence ID" value="NZ_JACRUP010000004.1"/>
</dbReference>
<evidence type="ECO:0000256" key="1">
    <source>
        <dbReference type="SAM" id="SignalP"/>
    </source>
</evidence>
<protein>
    <submittedName>
        <fullName evidence="2">Tetratricopeptide repeat protein</fullName>
    </submittedName>
</protein>
<keyword evidence="1" id="KW-0732">Signal</keyword>
<dbReference type="SUPFAM" id="SSF48452">
    <property type="entry name" value="TPR-like"/>
    <property type="match status" value="2"/>
</dbReference>
<dbReference type="InterPro" id="IPR011990">
    <property type="entry name" value="TPR-like_helical_dom_sf"/>
</dbReference>
<dbReference type="AlphaFoldDB" id="A0A9X0R980"/>
<feature type="signal peptide" evidence="1">
    <location>
        <begin position="1"/>
        <end position="19"/>
    </location>
</feature>
<dbReference type="SMART" id="SM00028">
    <property type="entry name" value="TPR"/>
    <property type="match status" value="3"/>
</dbReference>
<reference evidence="2" key="1">
    <citation type="submission" date="2020-08" db="EMBL/GenBank/DDBJ databases">
        <title>Genome Sequencing and Pan-Genome Analysis of Migratory bird Vibrio Strains, Inner Mongolia.</title>
        <authorList>
            <person name="Zheng L."/>
        </authorList>
    </citation>
    <scope>NUCLEOTIDE SEQUENCE</scope>
    <source>
        <strain evidence="2">M13F</strain>
    </source>
</reference>
<dbReference type="InterPro" id="IPR019734">
    <property type="entry name" value="TPR_rpt"/>
</dbReference>
<dbReference type="Gene3D" id="1.25.40.10">
    <property type="entry name" value="Tetratricopeptide repeat domain"/>
    <property type="match status" value="3"/>
</dbReference>
<name>A0A9X0R980_VIBME</name>
<sequence length="397" mass="45748">MIRRWIVYLLLIGSTSSFAVELSPYAANKALQANQLAQEERFAEAIELLRETKVSRGYDKAYFDRMLGVFYWQNEQLSLAIRSLTEAVNSGELVDEQGWATRRMLADLLLMDQQYQSALPHYYQLVKEVIKDGNEKQTTTELWLRISQVHYQLQQWAKTLSSIDRYEQLTSIDEVTPLSLKLGAQLQLERWQPAILTLKRLIALESDKSSWWLQLVSLELRTGQPKEALSSLGLAKLHGIELNQQELRLLAQLYAQNGIPERAAQILGSIENADSDLDLITERASYWQRAKEWDRAIETWSLAAQFDAKYYWNVSLLYNQQGEYRQALSALDKVTDKSRQPEVALARARALYKLNRLDDALAQAKRAQHLQPSNNEAQGWINYLTQLREINSRPQAS</sequence>
<organism evidence="2 3">
    <name type="scientific">Vibrio metschnikovii</name>
    <dbReference type="NCBI Taxonomy" id="28172"/>
    <lineage>
        <taxon>Bacteria</taxon>
        <taxon>Pseudomonadati</taxon>
        <taxon>Pseudomonadota</taxon>
        <taxon>Gammaproteobacteria</taxon>
        <taxon>Vibrionales</taxon>
        <taxon>Vibrionaceae</taxon>
        <taxon>Vibrio</taxon>
    </lineage>
</organism>
<keyword evidence="3" id="KW-1185">Reference proteome</keyword>
<dbReference type="Proteomes" id="UP000615796">
    <property type="component" value="Unassembled WGS sequence"/>
</dbReference>
<evidence type="ECO:0000313" key="3">
    <source>
        <dbReference type="Proteomes" id="UP000615796"/>
    </source>
</evidence>
<dbReference type="Pfam" id="PF13432">
    <property type="entry name" value="TPR_16"/>
    <property type="match status" value="1"/>
</dbReference>